<proteinExistence type="predicted"/>
<protein>
    <submittedName>
        <fullName evidence="1">Uncharacterized protein</fullName>
    </submittedName>
</protein>
<dbReference type="AlphaFoldDB" id="A0A645IK69"/>
<gene>
    <name evidence="1" type="ORF">SDC9_195307</name>
</gene>
<evidence type="ECO:0000313" key="1">
    <source>
        <dbReference type="EMBL" id="MPN47703.1"/>
    </source>
</evidence>
<organism evidence="1">
    <name type="scientific">bioreactor metagenome</name>
    <dbReference type="NCBI Taxonomy" id="1076179"/>
    <lineage>
        <taxon>unclassified sequences</taxon>
        <taxon>metagenomes</taxon>
        <taxon>ecological metagenomes</taxon>
    </lineage>
</organism>
<comment type="caution">
    <text evidence="1">The sequence shown here is derived from an EMBL/GenBank/DDBJ whole genome shotgun (WGS) entry which is preliminary data.</text>
</comment>
<accession>A0A645IK69</accession>
<sequence>MRSVYFIDDFVTGRDHAAVCPALVQQRLLQPRDKPAEYVAGAEVYPAWRFEGAQNHRINIERRQRHSDRFPRSFFLYR</sequence>
<name>A0A645IK69_9ZZZZ</name>
<dbReference type="EMBL" id="VSSQ01109385">
    <property type="protein sequence ID" value="MPN47703.1"/>
    <property type="molecule type" value="Genomic_DNA"/>
</dbReference>
<reference evidence="1" key="1">
    <citation type="submission" date="2019-08" db="EMBL/GenBank/DDBJ databases">
        <authorList>
            <person name="Kucharzyk K."/>
            <person name="Murdoch R.W."/>
            <person name="Higgins S."/>
            <person name="Loffler F."/>
        </authorList>
    </citation>
    <scope>NUCLEOTIDE SEQUENCE</scope>
</reference>